<accession>W6JPN4</accession>
<dbReference type="Gene3D" id="3.10.490.10">
    <property type="entry name" value="Gamma-glutamyl cyclotransferase-like"/>
    <property type="match status" value="1"/>
</dbReference>
<evidence type="ECO:0000313" key="2">
    <source>
        <dbReference type="Proteomes" id="UP000174145"/>
    </source>
</evidence>
<evidence type="ECO:0000313" key="1">
    <source>
        <dbReference type="EMBL" id="BAO49584.1"/>
    </source>
</evidence>
<dbReference type="CDD" id="cd06661">
    <property type="entry name" value="GGCT_like"/>
    <property type="match status" value="1"/>
</dbReference>
<dbReference type="OrthoDB" id="13959at10239"/>
<name>W6JPN4_9POXV</name>
<dbReference type="GO" id="GO:0016740">
    <property type="term" value="F:transferase activity"/>
    <property type="evidence" value="ECO:0007669"/>
    <property type="project" value="UniProtKB-KW"/>
</dbReference>
<protein>
    <submittedName>
        <fullName evidence="1">Gamma-glutamyl cyclotransferase like</fullName>
    </submittedName>
</protein>
<proteinExistence type="predicted"/>
<dbReference type="InterPro" id="IPR013024">
    <property type="entry name" value="GGCT-like"/>
</dbReference>
<dbReference type="InterPro" id="IPR036568">
    <property type="entry name" value="GGCT-like_sf"/>
</dbReference>
<dbReference type="SUPFAM" id="SSF110857">
    <property type="entry name" value="Gamma-glutamyl cyclotransferase-like"/>
    <property type="match status" value="1"/>
</dbReference>
<dbReference type="GeneID" id="18263653"/>
<sequence length="150" mass="17901">MYVRYFGYGANQNVNYFIDKYSIYNIKIIGKFVLKNVRFKLIYSDVIKSVISTIVPDNDSVVFGILYKIPVEMINELDMQEHVDKNVYYKKKIEDVDQSYFLYIANNTNKIKLADNIDRYKNIIIDGLIDNDFPQKYIEYVQKCFDDIYF</sequence>
<reference evidence="1 2" key="1">
    <citation type="journal article" date="2014" name="Virology">
        <title>The complete genome sequence of the Alphaentomopoxvirus Anomala cuprea entomopoxvirus, including its terminal hairpin loop sequences, suggests a potentially unique mode of apoptosis inhibition and mode of DNA replication.</title>
        <authorList>
            <person name="Mitsuhashi W."/>
            <person name="Miyamoto K."/>
            <person name="Wada S."/>
        </authorList>
    </citation>
    <scope>NUCLEOTIDE SEQUENCE [LARGE SCALE GENOMIC DNA]</scope>
    <source>
        <strain evidence="1">CV6M</strain>
    </source>
</reference>
<keyword evidence="1" id="KW-0808">Transferase</keyword>
<dbReference type="EMBL" id="AP013055">
    <property type="protein sequence ID" value="BAO49584.1"/>
    <property type="molecule type" value="Genomic_DNA"/>
</dbReference>
<keyword evidence="2" id="KW-1185">Reference proteome</keyword>
<dbReference type="Pfam" id="PF13772">
    <property type="entry name" value="AIG2_2"/>
    <property type="match status" value="1"/>
</dbReference>
<organism evidence="1 2">
    <name type="scientific">Alphaentomopoxvirus acuprea</name>
    <dbReference type="NCBI Taxonomy" id="62099"/>
    <lineage>
        <taxon>Viruses</taxon>
        <taxon>Varidnaviria</taxon>
        <taxon>Bamfordvirae</taxon>
        <taxon>Nucleocytoviricota</taxon>
        <taxon>Pokkesviricetes</taxon>
        <taxon>Chitovirales</taxon>
        <taxon>Poxviridae</taxon>
        <taxon>Entomopoxvirinae</taxon>
        <taxon>Alphaentomopoxvirus</taxon>
    </lineage>
</organism>
<dbReference type="Proteomes" id="UP000174145">
    <property type="component" value="Segment"/>
</dbReference>
<dbReference type="KEGG" id="vg:18263653"/>
<dbReference type="RefSeq" id="YP_009001697.1">
    <property type="nucleotide sequence ID" value="NC_023426.1"/>
</dbReference>